<dbReference type="AlphaFoldDB" id="K0T939"/>
<evidence type="ECO:0000313" key="3">
    <source>
        <dbReference type="Proteomes" id="UP000266841"/>
    </source>
</evidence>
<name>K0T939_THAOC</name>
<evidence type="ECO:0000313" key="2">
    <source>
        <dbReference type="EMBL" id="EJK74055.1"/>
    </source>
</evidence>
<dbReference type="EMBL" id="AGNL01003993">
    <property type="protein sequence ID" value="EJK74055.1"/>
    <property type="molecule type" value="Genomic_DNA"/>
</dbReference>
<feature type="compositionally biased region" description="Low complexity" evidence="1">
    <location>
        <begin position="337"/>
        <end position="346"/>
    </location>
</feature>
<keyword evidence="3" id="KW-1185">Reference proteome</keyword>
<feature type="compositionally biased region" description="Low complexity" evidence="1">
    <location>
        <begin position="49"/>
        <end position="60"/>
    </location>
</feature>
<feature type="compositionally biased region" description="Polar residues" evidence="1">
    <location>
        <begin position="26"/>
        <end position="48"/>
    </location>
</feature>
<comment type="caution">
    <text evidence="2">The sequence shown here is derived from an EMBL/GenBank/DDBJ whole genome shotgun (WGS) entry which is preliminary data.</text>
</comment>
<feature type="region of interest" description="Disordered" evidence="1">
    <location>
        <begin position="105"/>
        <end position="144"/>
    </location>
</feature>
<feature type="compositionally biased region" description="Low complexity" evidence="1">
    <location>
        <begin position="311"/>
        <end position="322"/>
    </location>
</feature>
<reference evidence="2 3" key="1">
    <citation type="journal article" date="2012" name="Genome Biol.">
        <title>Genome and low-iron response of an oceanic diatom adapted to chronic iron limitation.</title>
        <authorList>
            <person name="Lommer M."/>
            <person name="Specht M."/>
            <person name="Roy A.S."/>
            <person name="Kraemer L."/>
            <person name="Andreson R."/>
            <person name="Gutowska M.A."/>
            <person name="Wolf J."/>
            <person name="Bergner S.V."/>
            <person name="Schilhabel M.B."/>
            <person name="Klostermeier U.C."/>
            <person name="Beiko R.G."/>
            <person name="Rosenstiel P."/>
            <person name="Hippler M."/>
            <person name="Laroche J."/>
        </authorList>
    </citation>
    <scope>NUCLEOTIDE SEQUENCE [LARGE SCALE GENOMIC DNA]</scope>
    <source>
        <strain evidence="2 3">CCMP1005</strain>
    </source>
</reference>
<feature type="region of interest" description="Disordered" evidence="1">
    <location>
        <begin position="14"/>
        <end position="75"/>
    </location>
</feature>
<sequence>MESLLESVTRCFNPLEGSPAGCVSSPCASASHVRQSTDGQQPQQQRDTSSSSAKSSQSSRRNSREAATPHQYDPDRYIHRKLEIFRARSDDDEVDRRIIEAQRRAAKRKKRGQEELAYSSDEIDELTRQAARQPQTNKKSKKTSESPFGVLNLICATTTAPFLGLCFATPVRTPSREDVSNLSDWKLTDEEFEARRRAQAENEASLACHADVQRCLYDSGDENLRGIPHADESSVSRSDEEEEETITSASYFESKYSHVVQTTPPMPLFEENRILVTESKDEEILRLVERRREQKRRARGDGVGTTQPNGKKTTPPRSSPPKNISTPNPGKKGGHSRSGSQGSLGSLTNRAAKTPKSANGKEASKSKTKRHRRRLSFGKGKGKRHEVPMTKSSTVSEASAAGVGDREGSISILTLPYEPEIVHSTAGM</sequence>
<dbReference type="OMA" id="YEPEIVH"/>
<protein>
    <submittedName>
        <fullName evidence="2">Uncharacterized protein</fullName>
    </submittedName>
</protein>
<feature type="compositionally biased region" description="Basic and acidic residues" evidence="1">
    <location>
        <begin position="226"/>
        <end position="238"/>
    </location>
</feature>
<accession>K0T939</accession>
<dbReference type="Proteomes" id="UP000266841">
    <property type="component" value="Unassembled WGS sequence"/>
</dbReference>
<proteinExistence type="predicted"/>
<feature type="compositionally biased region" description="Basic residues" evidence="1">
    <location>
        <begin position="366"/>
        <end position="384"/>
    </location>
</feature>
<dbReference type="eggNOG" id="ENOG502QZ32">
    <property type="taxonomic scope" value="Eukaryota"/>
</dbReference>
<dbReference type="OrthoDB" id="48473at2759"/>
<evidence type="ECO:0000256" key="1">
    <source>
        <dbReference type="SAM" id="MobiDB-lite"/>
    </source>
</evidence>
<gene>
    <name evidence="2" type="ORF">THAOC_04296</name>
</gene>
<feature type="region of interest" description="Disordered" evidence="1">
    <location>
        <begin position="226"/>
        <end position="250"/>
    </location>
</feature>
<organism evidence="2 3">
    <name type="scientific">Thalassiosira oceanica</name>
    <name type="common">Marine diatom</name>
    <dbReference type="NCBI Taxonomy" id="159749"/>
    <lineage>
        <taxon>Eukaryota</taxon>
        <taxon>Sar</taxon>
        <taxon>Stramenopiles</taxon>
        <taxon>Ochrophyta</taxon>
        <taxon>Bacillariophyta</taxon>
        <taxon>Coscinodiscophyceae</taxon>
        <taxon>Thalassiosirophycidae</taxon>
        <taxon>Thalassiosirales</taxon>
        <taxon>Thalassiosiraceae</taxon>
        <taxon>Thalassiosira</taxon>
    </lineage>
</organism>
<feature type="region of interest" description="Disordered" evidence="1">
    <location>
        <begin position="291"/>
        <end position="405"/>
    </location>
</feature>